<feature type="transmembrane region" description="Helical" evidence="1">
    <location>
        <begin position="21"/>
        <end position="39"/>
    </location>
</feature>
<name>A0A8X7CKB7_9ARAC</name>
<evidence type="ECO:0000313" key="2">
    <source>
        <dbReference type="EMBL" id="GFY68825.1"/>
    </source>
</evidence>
<dbReference type="AlphaFoldDB" id="A0A8X7CKB7"/>
<evidence type="ECO:0000313" key="3">
    <source>
        <dbReference type="Proteomes" id="UP000886998"/>
    </source>
</evidence>
<keyword evidence="1" id="KW-0812">Transmembrane</keyword>
<proteinExistence type="predicted"/>
<dbReference type="EMBL" id="BMAV01017284">
    <property type="protein sequence ID" value="GFY68825.1"/>
    <property type="molecule type" value="Genomic_DNA"/>
</dbReference>
<keyword evidence="3" id="KW-1185">Reference proteome</keyword>
<feature type="transmembrane region" description="Helical" evidence="1">
    <location>
        <begin position="51"/>
        <end position="75"/>
    </location>
</feature>
<comment type="caution">
    <text evidence="2">The sequence shown here is derived from an EMBL/GenBank/DDBJ whole genome shotgun (WGS) entry which is preliminary data.</text>
</comment>
<gene>
    <name evidence="2" type="ORF">TNIN_85781</name>
</gene>
<reference evidence="2" key="1">
    <citation type="submission" date="2020-08" db="EMBL/GenBank/DDBJ databases">
        <title>Multicomponent nature underlies the extraordinary mechanical properties of spider dragline silk.</title>
        <authorList>
            <person name="Kono N."/>
            <person name="Nakamura H."/>
            <person name="Mori M."/>
            <person name="Yoshida Y."/>
            <person name="Ohtoshi R."/>
            <person name="Malay A.D."/>
            <person name="Moran D.A.P."/>
            <person name="Tomita M."/>
            <person name="Numata K."/>
            <person name="Arakawa K."/>
        </authorList>
    </citation>
    <scope>NUCLEOTIDE SEQUENCE</scope>
</reference>
<dbReference type="Proteomes" id="UP000886998">
    <property type="component" value="Unassembled WGS sequence"/>
</dbReference>
<keyword evidence="1" id="KW-1133">Transmembrane helix</keyword>
<organism evidence="2 3">
    <name type="scientific">Trichonephila inaurata madagascariensis</name>
    <dbReference type="NCBI Taxonomy" id="2747483"/>
    <lineage>
        <taxon>Eukaryota</taxon>
        <taxon>Metazoa</taxon>
        <taxon>Ecdysozoa</taxon>
        <taxon>Arthropoda</taxon>
        <taxon>Chelicerata</taxon>
        <taxon>Arachnida</taxon>
        <taxon>Araneae</taxon>
        <taxon>Araneomorphae</taxon>
        <taxon>Entelegynae</taxon>
        <taxon>Araneoidea</taxon>
        <taxon>Nephilidae</taxon>
        <taxon>Trichonephila</taxon>
        <taxon>Trichonephila inaurata</taxon>
    </lineage>
</organism>
<accession>A0A8X7CKB7</accession>
<keyword evidence="1" id="KW-0472">Membrane</keyword>
<evidence type="ECO:0000256" key="1">
    <source>
        <dbReference type="SAM" id="Phobius"/>
    </source>
</evidence>
<sequence length="126" mass="14297">MEDEKAFQLNLAVYQRADRANYLKFFIVFRSILISLVPSDVIPFGTEAPSLIPSTFFGSNTIVIWNLATCTVITWRRRPPREKGRSCKPYGHFVLRSDRTICRTRLGQSMVPKLYPPGSNSPNCVG</sequence>
<protein>
    <submittedName>
        <fullName evidence="2">Uncharacterized protein</fullName>
    </submittedName>
</protein>